<keyword evidence="7" id="KW-0413">Isomerase</keyword>
<evidence type="ECO:0000256" key="5">
    <source>
        <dbReference type="ARBA" id="ARBA00022840"/>
    </source>
</evidence>
<name>A0AAP2RFF4_9FIRM</name>
<comment type="catalytic activity">
    <reaction evidence="8">
        <text>Couples ATP hydrolysis with the unwinding of duplex DNA by translocating in the 3'-5' direction.</text>
        <dbReference type="EC" id="5.6.2.4"/>
    </reaction>
</comment>
<dbReference type="PROSITE" id="PS51198">
    <property type="entry name" value="UVRD_HELICASE_ATP_BIND"/>
    <property type="match status" value="1"/>
</dbReference>
<evidence type="ECO:0000256" key="11">
    <source>
        <dbReference type="PROSITE-ProRule" id="PRU00560"/>
    </source>
</evidence>
<dbReference type="GO" id="GO:0043138">
    <property type="term" value="F:3'-5' DNA helicase activity"/>
    <property type="evidence" value="ECO:0007669"/>
    <property type="project" value="UniProtKB-EC"/>
</dbReference>
<dbReference type="Proteomes" id="UP001299265">
    <property type="component" value="Unassembled WGS sequence"/>
</dbReference>
<feature type="domain" description="UvrD-like helicase C-terminal" evidence="13">
    <location>
        <begin position="287"/>
        <end position="549"/>
    </location>
</feature>
<dbReference type="GO" id="GO:0033202">
    <property type="term" value="C:DNA helicase complex"/>
    <property type="evidence" value="ECO:0007669"/>
    <property type="project" value="TreeGrafter"/>
</dbReference>
<dbReference type="SUPFAM" id="SSF52540">
    <property type="entry name" value="P-loop containing nucleoside triphosphate hydrolases"/>
    <property type="match status" value="1"/>
</dbReference>
<keyword evidence="4 11" id="KW-0347">Helicase</keyword>
<dbReference type="GO" id="GO:0003677">
    <property type="term" value="F:DNA binding"/>
    <property type="evidence" value="ECO:0007669"/>
    <property type="project" value="UniProtKB-KW"/>
</dbReference>
<dbReference type="Pfam" id="PF00580">
    <property type="entry name" value="UvrD-helicase"/>
    <property type="match status" value="1"/>
</dbReference>
<evidence type="ECO:0000256" key="10">
    <source>
        <dbReference type="ARBA" id="ARBA00048988"/>
    </source>
</evidence>
<dbReference type="EC" id="5.6.2.4" evidence="9"/>
<evidence type="ECO:0000256" key="7">
    <source>
        <dbReference type="ARBA" id="ARBA00023235"/>
    </source>
</evidence>
<dbReference type="Gene3D" id="1.10.486.10">
    <property type="entry name" value="PCRA, domain 4"/>
    <property type="match status" value="1"/>
</dbReference>
<dbReference type="AlphaFoldDB" id="A0AAP2RFF4"/>
<dbReference type="RefSeq" id="WP_231061182.1">
    <property type="nucleotide sequence ID" value="NZ_JAJNOR010000001.1"/>
</dbReference>
<gene>
    <name evidence="14" type="ORF">LQE92_01170</name>
</gene>
<dbReference type="InterPro" id="IPR027417">
    <property type="entry name" value="P-loop_NTPase"/>
</dbReference>
<dbReference type="PROSITE" id="PS51217">
    <property type="entry name" value="UVRD_HELICASE_CTER"/>
    <property type="match status" value="1"/>
</dbReference>
<comment type="catalytic activity">
    <reaction evidence="10">
        <text>ATP + H2O = ADP + phosphate + H(+)</text>
        <dbReference type="Rhea" id="RHEA:13065"/>
        <dbReference type="ChEBI" id="CHEBI:15377"/>
        <dbReference type="ChEBI" id="CHEBI:15378"/>
        <dbReference type="ChEBI" id="CHEBI:30616"/>
        <dbReference type="ChEBI" id="CHEBI:43474"/>
        <dbReference type="ChEBI" id="CHEBI:456216"/>
        <dbReference type="EC" id="5.6.2.4"/>
    </reaction>
</comment>
<evidence type="ECO:0000313" key="15">
    <source>
        <dbReference type="Proteomes" id="UP001299265"/>
    </source>
</evidence>
<evidence type="ECO:0000256" key="3">
    <source>
        <dbReference type="ARBA" id="ARBA00022801"/>
    </source>
</evidence>
<keyword evidence="5 11" id="KW-0067">ATP-binding</keyword>
<dbReference type="Gene3D" id="3.40.50.300">
    <property type="entry name" value="P-loop containing nucleotide triphosphate hydrolases"/>
    <property type="match status" value="2"/>
</dbReference>
<dbReference type="EMBL" id="JAJNOR010000001">
    <property type="protein sequence ID" value="MCD2491237.1"/>
    <property type="molecule type" value="Genomic_DNA"/>
</dbReference>
<evidence type="ECO:0000256" key="1">
    <source>
        <dbReference type="ARBA" id="ARBA00009922"/>
    </source>
</evidence>
<dbReference type="PANTHER" id="PTHR11070">
    <property type="entry name" value="UVRD / RECB / PCRA DNA HELICASE FAMILY MEMBER"/>
    <property type="match status" value="1"/>
</dbReference>
<feature type="domain" description="UvrD-like helicase ATP-binding" evidence="12">
    <location>
        <begin position="10"/>
        <end position="286"/>
    </location>
</feature>
<keyword evidence="6" id="KW-0238">DNA-binding</keyword>
<dbReference type="CDD" id="cd17932">
    <property type="entry name" value="DEXQc_UvrD"/>
    <property type="match status" value="1"/>
</dbReference>
<dbReference type="InterPro" id="IPR000212">
    <property type="entry name" value="DNA_helicase_UvrD/REP"/>
</dbReference>
<organism evidence="14 15">
    <name type="scientific">Lientehia hominis</name>
    <dbReference type="NCBI Taxonomy" id="2897778"/>
    <lineage>
        <taxon>Bacteria</taxon>
        <taxon>Bacillati</taxon>
        <taxon>Bacillota</taxon>
        <taxon>Clostridia</taxon>
        <taxon>Lachnospirales</taxon>
        <taxon>Lachnospiraceae</taxon>
        <taxon>Lientehia</taxon>
    </lineage>
</organism>
<evidence type="ECO:0000256" key="4">
    <source>
        <dbReference type="ARBA" id="ARBA00022806"/>
    </source>
</evidence>
<dbReference type="GO" id="GO:0005524">
    <property type="term" value="F:ATP binding"/>
    <property type="evidence" value="ECO:0007669"/>
    <property type="project" value="UniProtKB-UniRule"/>
</dbReference>
<protein>
    <recommendedName>
        <fullName evidence="9">DNA 3'-5' helicase</fullName>
        <ecNumber evidence="9">5.6.2.4</ecNumber>
    </recommendedName>
</protein>
<dbReference type="CDD" id="cd18807">
    <property type="entry name" value="SF1_C_UvrD"/>
    <property type="match status" value="1"/>
</dbReference>
<keyword evidence="3 11" id="KW-0378">Hydrolase</keyword>
<keyword evidence="15" id="KW-1185">Reference proteome</keyword>
<accession>A0AAP2RFF4</accession>
<dbReference type="InterPro" id="IPR013986">
    <property type="entry name" value="DExx_box_DNA_helicase_dom_sf"/>
</dbReference>
<proteinExistence type="inferred from homology"/>
<evidence type="ECO:0000313" key="14">
    <source>
        <dbReference type="EMBL" id="MCD2491237.1"/>
    </source>
</evidence>
<evidence type="ECO:0000256" key="9">
    <source>
        <dbReference type="ARBA" id="ARBA00034808"/>
    </source>
</evidence>
<comment type="caution">
    <text evidence="14">The sequence shown here is derived from an EMBL/GenBank/DDBJ whole genome shotgun (WGS) entry which is preliminary data.</text>
</comment>
<dbReference type="Pfam" id="PF13361">
    <property type="entry name" value="UvrD_C"/>
    <property type="match status" value="1"/>
</dbReference>
<keyword evidence="2 11" id="KW-0547">Nucleotide-binding</keyword>
<evidence type="ECO:0000256" key="8">
    <source>
        <dbReference type="ARBA" id="ARBA00034617"/>
    </source>
</evidence>
<dbReference type="Gene3D" id="1.10.10.160">
    <property type="match status" value="1"/>
</dbReference>
<dbReference type="GO" id="GO:0016787">
    <property type="term" value="F:hydrolase activity"/>
    <property type="evidence" value="ECO:0007669"/>
    <property type="project" value="UniProtKB-UniRule"/>
</dbReference>
<evidence type="ECO:0000256" key="6">
    <source>
        <dbReference type="ARBA" id="ARBA00023125"/>
    </source>
</evidence>
<dbReference type="PANTHER" id="PTHR11070:SF2">
    <property type="entry name" value="ATP-DEPENDENT DNA HELICASE SRS2"/>
    <property type="match status" value="1"/>
</dbReference>
<evidence type="ECO:0000259" key="12">
    <source>
        <dbReference type="PROSITE" id="PS51198"/>
    </source>
</evidence>
<comment type="similarity">
    <text evidence="1">Belongs to the helicase family. UvrD subfamily.</text>
</comment>
<dbReference type="InterPro" id="IPR014016">
    <property type="entry name" value="UvrD-like_ATP-bd"/>
</dbReference>
<feature type="binding site" evidence="11">
    <location>
        <begin position="31"/>
        <end position="38"/>
    </location>
    <ligand>
        <name>ATP</name>
        <dbReference type="ChEBI" id="CHEBI:30616"/>
    </ligand>
</feature>
<dbReference type="GO" id="GO:0000725">
    <property type="term" value="P:recombinational repair"/>
    <property type="evidence" value="ECO:0007669"/>
    <property type="project" value="TreeGrafter"/>
</dbReference>
<reference evidence="14 15" key="1">
    <citation type="submission" date="2021-11" db="EMBL/GenBank/DDBJ databases">
        <title>Lacrimispora sp. nov. NSJ-141 isolated from human feces.</title>
        <authorList>
            <person name="Abdugheni R."/>
        </authorList>
    </citation>
    <scope>NUCLEOTIDE SEQUENCE [LARGE SCALE GENOMIC DNA]</scope>
    <source>
        <strain evidence="14 15">NSJ-141</strain>
    </source>
</reference>
<dbReference type="GO" id="GO:0005829">
    <property type="term" value="C:cytosol"/>
    <property type="evidence" value="ECO:0007669"/>
    <property type="project" value="TreeGrafter"/>
</dbReference>
<evidence type="ECO:0000256" key="2">
    <source>
        <dbReference type="ARBA" id="ARBA00022741"/>
    </source>
</evidence>
<dbReference type="InterPro" id="IPR014017">
    <property type="entry name" value="DNA_helicase_UvrD-like_C"/>
</dbReference>
<sequence length="625" mass="72016">MLKQPLSEQSQLNSYQKMAVSHKEGPALVLAGPGSGKTLVITHRIRMLIEEYGVAPEHILVITFTRAAATQMKTRFEDLMEGRHLPITFGTFHSVYFRVLKHAYHYDASQIIGEERRLRFLSEVSAQVEPTMAEEGIESLQELLSEISTVKSDMLDISHYYSRTCPEDTFRKIYHAYEERLRKERVIDFDDMLSLCFELFSARKDILSGWQRKYQYILCDEFQDINRLQYEILKLLALPENNLFIVGDDDQAIYRFRGARPELMLGFEKEYPGADRYLLAVNYRSSEKIIQAAENLISHNKVRFRKEISGTGKDGGPVILGSFPGPGEEYERILSHIRSYRESGRAYEEIAVLVRTNTGARKLLGKLMEYNIPFQTRDTVPSLYDHWTSGDIFAYIRATMGDESRPVLLRIINKPCRYISRTVFSGSGVSLDEIEAMYEEKQWMAERVRCLREDLRAVGRLSPYQAVGYIRKTIGYDGYLKGYAKERHLEENGLLEILEELQSDAGEYKTFAAWFSHMAEYREEMKRQRENSAADRRGVVVSTMHGAKGLEYPVVFLPDVNEQVIPHEKAGLSADVEEERRLFYVAMTRAKEKLHIYSVKERYGKAAAVSRFVEELKCRKDAGGS</sequence>
<evidence type="ECO:0000259" key="13">
    <source>
        <dbReference type="PROSITE" id="PS51217"/>
    </source>
</evidence>